<dbReference type="InterPro" id="IPR036259">
    <property type="entry name" value="MFS_trans_sf"/>
</dbReference>
<dbReference type="AlphaFoldDB" id="A0A5S9QV57"/>
<evidence type="ECO:0000256" key="4">
    <source>
        <dbReference type="ARBA" id="ARBA00022989"/>
    </source>
</evidence>
<gene>
    <name evidence="8" type="primary">araJ</name>
    <name evidence="8" type="ORF">OPDIPICF_02858</name>
</gene>
<evidence type="ECO:0000259" key="7">
    <source>
        <dbReference type="PROSITE" id="PS50850"/>
    </source>
</evidence>
<evidence type="ECO:0000313" key="8">
    <source>
        <dbReference type="EMBL" id="CAA0123719.1"/>
    </source>
</evidence>
<feature type="transmembrane region" description="Helical" evidence="6">
    <location>
        <begin position="128"/>
        <end position="148"/>
    </location>
</feature>
<dbReference type="PANTHER" id="PTHR43124">
    <property type="entry name" value="PURINE EFFLUX PUMP PBUE"/>
    <property type="match status" value="1"/>
</dbReference>
<proteinExistence type="predicted"/>
<feature type="transmembrane region" description="Helical" evidence="6">
    <location>
        <begin position="69"/>
        <end position="89"/>
    </location>
</feature>
<evidence type="ECO:0000313" key="9">
    <source>
        <dbReference type="Proteomes" id="UP000441399"/>
    </source>
</evidence>
<evidence type="ECO:0000256" key="2">
    <source>
        <dbReference type="ARBA" id="ARBA00022475"/>
    </source>
</evidence>
<keyword evidence="9" id="KW-1185">Reference proteome</keyword>
<protein>
    <submittedName>
        <fullName evidence="8">Transporter AraJ</fullName>
    </submittedName>
</protein>
<dbReference type="EMBL" id="CACSIO010000056">
    <property type="protein sequence ID" value="CAA0123719.1"/>
    <property type="molecule type" value="Genomic_DNA"/>
</dbReference>
<feature type="transmembrane region" description="Helical" evidence="6">
    <location>
        <begin position="292"/>
        <end position="314"/>
    </location>
</feature>
<evidence type="ECO:0000256" key="5">
    <source>
        <dbReference type="ARBA" id="ARBA00023136"/>
    </source>
</evidence>
<feature type="domain" description="Major facilitator superfamily (MFS) profile" evidence="7">
    <location>
        <begin position="4"/>
        <end position="380"/>
    </location>
</feature>
<feature type="transmembrane region" description="Helical" evidence="6">
    <location>
        <begin position="236"/>
        <end position="255"/>
    </location>
</feature>
<evidence type="ECO:0000256" key="3">
    <source>
        <dbReference type="ARBA" id="ARBA00022692"/>
    </source>
</evidence>
<evidence type="ECO:0000256" key="1">
    <source>
        <dbReference type="ARBA" id="ARBA00004651"/>
    </source>
</evidence>
<feature type="transmembrane region" description="Helical" evidence="6">
    <location>
        <begin position="335"/>
        <end position="353"/>
    </location>
</feature>
<dbReference type="Gene3D" id="1.20.1250.20">
    <property type="entry name" value="MFS general substrate transporter like domains"/>
    <property type="match status" value="2"/>
</dbReference>
<dbReference type="PANTHER" id="PTHR43124:SF3">
    <property type="entry name" value="CHLORAMPHENICOL EFFLUX PUMP RV0191"/>
    <property type="match status" value="1"/>
</dbReference>
<feature type="transmembrane region" description="Helical" evidence="6">
    <location>
        <begin position="359"/>
        <end position="379"/>
    </location>
</feature>
<dbReference type="Pfam" id="PF07690">
    <property type="entry name" value="MFS_1"/>
    <property type="match status" value="1"/>
</dbReference>
<keyword evidence="3 6" id="KW-0812">Transmembrane</keyword>
<dbReference type="InterPro" id="IPR050189">
    <property type="entry name" value="MFS_Efflux_Transporters"/>
</dbReference>
<keyword evidence="4 6" id="KW-1133">Transmembrane helix</keyword>
<sequence length="387" mass="40620">MQKSVLALAAGGLGIGLAEFATMGIFPDISSALNISVAATGYFIVSYALGVVVGSPLLIIFGGRYPPKALLIVLMLMFTVFNLLSAFATSYDTLLVSRFMAGLPHGAFFGVASVVANQLAIKGKESQTVALLFGGFAVANLVGVPLVTWVGNTMSWRGSYALVALVGLVTMISISIWVPAIPKEKGNTLGANLNLFKQLDAWLAFGLITVGYAGFFAFGSYLAPLLITVTHFPKSAIPYMMCVAGMGMVAGNLLGGRLADRIGAIKTIVIMLTCMTACWIIIYFTVSHPVPAVIMTFFAGATSLGMAAPIQVLIIRLSGDARLLGSAMIQASYNVANAMGAFFGGIPIAMGYTDKSPELVGAILSMGGLVIALCLAIRLRNAKRYYH</sequence>
<reference evidence="8 9" key="1">
    <citation type="submission" date="2019-11" db="EMBL/GenBank/DDBJ databases">
        <authorList>
            <person name="Holert J."/>
        </authorList>
    </citation>
    <scope>NUCLEOTIDE SEQUENCE [LARGE SCALE GENOMIC DNA]</scope>
    <source>
        <strain evidence="8">SB11_3</strain>
    </source>
</reference>
<dbReference type="PROSITE" id="PS50850">
    <property type="entry name" value="MFS"/>
    <property type="match status" value="1"/>
</dbReference>
<feature type="transmembrane region" description="Helical" evidence="6">
    <location>
        <begin position="201"/>
        <end position="224"/>
    </location>
</feature>
<dbReference type="Proteomes" id="UP000441399">
    <property type="component" value="Unassembled WGS sequence"/>
</dbReference>
<dbReference type="InterPro" id="IPR011701">
    <property type="entry name" value="MFS"/>
</dbReference>
<evidence type="ECO:0000256" key="6">
    <source>
        <dbReference type="SAM" id="Phobius"/>
    </source>
</evidence>
<dbReference type="SUPFAM" id="SSF103473">
    <property type="entry name" value="MFS general substrate transporter"/>
    <property type="match status" value="1"/>
</dbReference>
<feature type="transmembrane region" description="Helical" evidence="6">
    <location>
        <begin position="267"/>
        <end position="286"/>
    </location>
</feature>
<feature type="transmembrane region" description="Helical" evidence="6">
    <location>
        <begin position="42"/>
        <end position="62"/>
    </location>
</feature>
<feature type="transmembrane region" description="Helical" evidence="6">
    <location>
        <begin position="95"/>
        <end position="116"/>
    </location>
</feature>
<feature type="transmembrane region" description="Helical" evidence="6">
    <location>
        <begin position="160"/>
        <end position="180"/>
    </location>
</feature>
<dbReference type="GO" id="GO:0022857">
    <property type="term" value="F:transmembrane transporter activity"/>
    <property type="evidence" value="ECO:0007669"/>
    <property type="project" value="InterPro"/>
</dbReference>
<keyword evidence="2" id="KW-1003">Cell membrane</keyword>
<dbReference type="GO" id="GO:0005886">
    <property type="term" value="C:plasma membrane"/>
    <property type="evidence" value="ECO:0007669"/>
    <property type="project" value="UniProtKB-SubCell"/>
</dbReference>
<accession>A0A5S9QV57</accession>
<comment type="subcellular location">
    <subcellularLocation>
        <location evidence="1">Cell membrane</location>
        <topology evidence="1">Multi-pass membrane protein</topology>
    </subcellularLocation>
</comment>
<dbReference type="InterPro" id="IPR020846">
    <property type="entry name" value="MFS_dom"/>
</dbReference>
<dbReference type="OrthoDB" id="9788453at2"/>
<dbReference type="CDD" id="cd17324">
    <property type="entry name" value="MFS_NepI_like"/>
    <property type="match status" value="1"/>
</dbReference>
<keyword evidence="5 6" id="KW-0472">Membrane</keyword>
<organism evidence="8 9">
    <name type="scientific">BD1-7 clade bacterium</name>
    <dbReference type="NCBI Taxonomy" id="2029982"/>
    <lineage>
        <taxon>Bacteria</taxon>
        <taxon>Pseudomonadati</taxon>
        <taxon>Pseudomonadota</taxon>
        <taxon>Gammaproteobacteria</taxon>
        <taxon>Cellvibrionales</taxon>
        <taxon>Spongiibacteraceae</taxon>
        <taxon>BD1-7 clade</taxon>
    </lineage>
</organism>
<name>A0A5S9QV57_9GAMM</name>